<protein>
    <submittedName>
        <fullName evidence="1">RCG55334</fullName>
    </submittedName>
</protein>
<dbReference type="EMBL" id="CH474042">
    <property type="protein sequence ID" value="EDL91579.1"/>
    <property type="molecule type" value="Genomic_DNA"/>
</dbReference>
<evidence type="ECO:0000313" key="1">
    <source>
        <dbReference type="EMBL" id="EDL91579.1"/>
    </source>
</evidence>
<accession>A6KF45</accession>
<name>A6KF45_RAT</name>
<organism evidence="1 2">
    <name type="scientific">Rattus norvegicus</name>
    <name type="common">Rat</name>
    <dbReference type="NCBI Taxonomy" id="10116"/>
    <lineage>
        <taxon>Eukaryota</taxon>
        <taxon>Metazoa</taxon>
        <taxon>Chordata</taxon>
        <taxon>Craniata</taxon>
        <taxon>Vertebrata</taxon>
        <taxon>Euteleostomi</taxon>
        <taxon>Mammalia</taxon>
        <taxon>Eutheria</taxon>
        <taxon>Euarchontoglires</taxon>
        <taxon>Glires</taxon>
        <taxon>Rodentia</taxon>
        <taxon>Myomorpha</taxon>
        <taxon>Muroidea</taxon>
        <taxon>Muridae</taxon>
        <taxon>Murinae</taxon>
        <taxon>Rattus</taxon>
    </lineage>
</organism>
<gene>
    <name evidence="1" type="ORF">rCG_55334</name>
</gene>
<sequence length="54" mass="5979">MPAEDTSFAPSTHIGQHITLVNHSSHPGSNILCWIPQVPTLTQMHTILKLFNES</sequence>
<reference evidence="1 2" key="1">
    <citation type="submission" date="2005-09" db="EMBL/GenBank/DDBJ databases">
        <authorList>
            <person name="Mural R.J."/>
            <person name="Li P.W."/>
            <person name="Adams M.D."/>
            <person name="Amanatides P.G."/>
            <person name="Baden-Tillson H."/>
            <person name="Barnstead M."/>
            <person name="Chin S.H."/>
            <person name="Dew I."/>
            <person name="Evans C.A."/>
            <person name="Ferriera S."/>
            <person name="Flanigan M."/>
            <person name="Fosler C."/>
            <person name="Glodek A."/>
            <person name="Gu Z."/>
            <person name="Holt R.A."/>
            <person name="Jennings D."/>
            <person name="Kraft C.L."/>
            <person name="Lu F."/>
            <person name="Nguyen T."/>
            <person name="Nusskern D.R."/>
            <person name="Pfannkoch C.M."/>
            <person name="Sitter C."/>
            <person name="Sutton G.G."/>
            <person name="Venter J.C."/>
            <person name="Wang Z."/>
            <person name="Woodage T."/>
            <person name="Zheng X.H."/>
            <person name="Zhong F."/>
        </authorList>
    </citation>
    <scope>NUCLEOTIDE SEQUENCE [LARGE SCALE GENOMIC DNA]</scope>
    <source>
        <strain>BN</strain>
        <strain evidence="2">Sprague-Dawley</strain>
    </source>
</reference>
<dbReference type="AlphaFoldDB" id="A6KF45"/>
<dbReference type="Proteomes" id="UP000234681">
    <property type="component" value="Chromosome 4"/>
</dbReference>
<evidence type="ECO:0000313" key="2">
    <source>
        <dbReference type="Proteomes" id="UP000234681"/>
    </source>
</evidence>
<proteinExistence type="predicted"/>